<evidence type="ECO:0000313" key="4">
    <source>
        <dbReference type="EMBL" id="MBI5975853.1"/>
    </source>
</evidence>
<proteinExistence type="predicted"/>
<dbReference type="Pfam" id="PF13431">
    <property type="entry name" value="TPR_17"/>
    <property type="match status" value="1"/>
</dbReference>
<feature type="repeat" description="TPR" evidence="3">
    <location>
        <begin position="33"/>
        <end position="66"/>
    </location>
</feature>
<dbReference type="Pfam" id="PF13181">
    <property type="entry name" value="TPR_8"/>
    <property type="match status" value="2"/>
</dbReference>
<sequence>MKLEEIHQLIQQGQYEKALQASFDNIEAYPKEIENYINAGIILAEANEIEKSERFFQRAITLEPENGSVYYNFANVYFNENRFQDAIKLYQLAKQKGFDTKDTNFMIGLSFLQLDAKKEALPYLMRAAEIDEAFEDIELQFQYALVLCELELFDQAIPILNKILEINPQHADAQYNLTLAVYMKNEDIDVAIKGFERAILMDEDHLLSQHALKTFKAIRDEEG</sequence>
<dbReference type="InterPro" id="IPR011990">
    <property type="entry name" value="TPR-like_helical_dom_sf"/>
</dbReference>
<evidence type="ECO:0000256" key="3">
    <source>
        <dbReference type="PROSITE-ProRule" id="PRU00339"/>
    </source>
</evidence>
<dbReference type="Proteomes" id="UP000751852">
    <property type="component" value="Unassembled WGS sequence"/>
</dbReference>
<evidence type="ECO:0000256" key="2">
    <source>
        <dbReference type="ARBA" id="ARBA00022803"/>
    </source>
</evidence>
<dbReference type="PANTHER" id="PTHR44943">
    <property type="entry name" value="CELLULOSE SYNTHASE OPERON PROTEIN C"/>
    <property type="match status" value="1"/>
</dbReference>
<evidence type="ECO:0000256" key="1">
    <source>
        <dbReference type="ARBA" id="ARBA00022737"/>
    </source>
</evidence>
<evidence type="ECO:0000313" key="5">
    <source>
        <dbReference type="Proteomes" id="UP000751852"/>
    </source>
</evidence>
<name>A0ABS0TDL8_9STAP</name>
<gene>
    <name evidence="4" type="ORF">HHH54_09640</name>
</gene>
<protein>
    <submittedName>
        <fullName evidence="4">Tetratricopeptide repeat protein</fullName>
    </submittedName>
</protein>
<keyword evidence="5" id="KW-1185">Reference proteome</keyword>
<dbReference type="InterPro" id="IPR051685">
    <property type="entry name" value="Ycf3/AcsC/BcsC/TPR_MFPF"/>
</dbReference>
<keyword evidence="1" id="KW-0677">Repeat</keyword>
<dbReference type="SUPFAM" id="SSF48452">
    <property type="entry name" value="TPR-like"/>
    <property type="match status" value="1"/>
</dbReference>
<dbReference type="PROSITE" id="PS50005">
    <property type="entry name" value="TPR"/>
    <property type="match status" value="1"/>
</dbReference>
<dbReference type="SMART" id="SM00028">
    <property type="entry name" value="TPR"/>
    <property type="match status" value="5"/>
</dbReference>
<reference evidence="4 5" key="1">
    <citation type="submission" date="2020-04" db="EMBL/GenBank/DDBJ databases">
        <title>Staphylococcus species from domestic dog.</title>
        <authorList>
            <person name="Paterson G.K."/>
        </authorList>
    </citation>
    <scope>NUCLEOTIDE SEQUENCE [LARGE SCALE GENOMIC DNA]</scope>
    <source>
        <strain evidence="4 5">H16/1A</strain>
    </source>
</reference>
<dbReference type="InterPro" id="IPR019734">
    <property type="entry name" value="TPR_rpt"/>
</dbReference>
<comment type="caution">
    <text evidence="4">The sequence shown here is derived from an EMBL/GenBank/DDBJ whole genome shotgun (WGS) entry which is preliminary data.</text>
</comment>
<accession>A0ABS0TDL8</accession>
<keyword evidence="2 3" id="KW-0802">TPR repeat</keyword>
<dbReference type="PANTHER" id="PTHR44943:SF8">
    <property type="entry name" value="TPR REPEAT-CONTAINING PROTEIN MJ0263"/>
    <property type="match status" value="1"/>
</dbReference>
<organism evidence="4 5">
    <name type="scientific">Staphylococcus canis</name>
    <dbReference type="NCBI Taxonomy" id="2724942"/>
    <lineage>
        <taxon>Bacteria</taxon>
        <taxon>Bacillati</taxon>
        <taxon>Bacillota</taxon>
        <taxon>Bacilli</taxon>
        <taxon>Bacillales</taxon>
        <taxon>Staphylococcaceae</taxon>
        <taxon>Staphylococcus</taxon>
    </lineage>
</organism>
<dbReference type="Gene3D" id="1.25.40.10">
    <property type="entry name" value="Tetratricopeptide repeat domain"/>
    <property type="match status" value="2"/>
</dbReference>
<dbReference type="EMBL" id="JABANU010000029">
    <property type="protein sequence ID" value="MBI5975853.1"/>
    <property type="molecule type" value="Genomic_DNA"/>
</dbReference>